<dbReference type="EMBL" id="CAJPWZ010000806">
    <property type="protein sequence ID" value="CAG2200963.1"/>
    <property type="molecule type" value="Genomic_DNA"/>
</dbReference>
<reference evidence="1" key="1">
    <citation type="submission" date="2021-03" db="EMBL/GenBank/DDBJ databases">
        <authorList>
            <person name="Bekaert M."/>
        </authorList>
    </citation>
    <scope>NUCLEOTIDE SEQUENCE</scope>
</reference>
<name>A0A8S3QYR4_MYTED</name>
<accession>A0A8S3QYR4</accession>
<evidence type="ECO:0000313" key="2">
    <source>
        <dbReference type="Proteomes" id="UP000683360"/>
    </source>
</evidence>
<keyword evidence="2" id="KW-1185">Reference proteome</keyword>
<dbReference type="Proteomes" id="UP000683360">
    <property type="component" value="Unassembled WGS sequence"/>
</dbReference>
<gene>
    <name evidence="1" type="ORF">MEDL_15601</name>
</gene>
<dbReference type="OrthoDB" id="7692288at2759"/>
<dbReference type="AlphaFoldDB" id="A0A8S3QYR4"/>
<evidence type="ECO:0000313" key="1">
    <source>
        <dbReference type="EMBL" id="CAG2200963.1"/>
    </source>
</evidence>
<proteinExistence type="predicted"/>
<protein>
    <submittedName>
        <fullName evidence="1">Uncharacterized protein</fullName>
    </submittedName>
</protein>
<sequence>MFTKKLIENASKLFTEAPDRILYAYSEYQTLFDDMQNILNLTFKEGLPDKRVIDEFTLNTKHALIILYDLVSKIVQSSDQLHLFSVTSHHKKASVVLISQSLYPPGKFSKGISLNCANFVLFRNPRDMHQLTIVVSQIPGMTKYFNDSYRRATRERFNYLFVDLSNQGEDREKFMLRTGISLTILVWFTDQYKKDTNPSLLFILFLLTNMSGRMISNSVLLKVMYKTNKKQRVTVLSHLSKAEIDVFSGIALNIYKGVFLNKTKYVNTLKPFKSIVFRLGSHDHMAKELILLAKRKYEELLASQPSVNEDNQEDMKYSSDPPVDVSTQIGNGLFVEKIIIIMQARLEFSNIPHLK</sequence>
<comment type="caution">
    <text evidence="1">The sequence shown here is derived from an EMBL/GenBank/DDBJ whole genome shotgun (WGS) entry which is preliminary data.</text>
</comment>
<organism evidence="1 2">
    <name type="scientific">Mytilus edulis</name>
    <name type="common">Blue mussel</name>
    <dbReference type="NCBI Taxonomy" id="6550"/>
    <lineage>
        <taxon>Eukaryota</taxon>
        <taxon>Metazoa</taxon>
        <taxon>Spiralia</taxon>
        <taxon>Lophotrochozoa</taxon>
        <taxon>Mollusca</taxon>
        <taxon>Bivalvia</taxon>
        <taxon>Autobranchia</taxon>
        <taxon>Pteriomorphia</taxon>
        <taxon>Mytilida</taxon>
        <taxon>Mytiloidea</taxon>
        <taxon>Mytilidae</taxon>
        <taxon>Mytilinae</taxon>
        <taxon>Mytilus</taxon>
    </lineage>
</organism>